<organism evidence="2 3">
    <name type="scientific">Neoarthrinium moseri</name>
    <dbReference type="NCBI Taxonomy" id="1658444"/>
    <lineage>
        <taxon>Eukaryota</taxon>
        <taxon>Fungi</taxon>
        <taxon>Dikarya</taxon>
        <taxon>Ascomycota</taxon>
        <taxon>Pezizomycotina</taxon>
        <taxon>Sordariomycetes</taxon>
        <taxon>Xylariomycetidae</taxon>
        <taxon>Amphisphaeriales</taxon>
        <taxon>Apiosporaceae</taxon>
        <taxon>Neoarthrinium</taxon>
    </lineage>
</organism>
<feature type="compositionally biased region" description="Polar residues" evidence="1">
    <location>
        <begin position="23"/>
        <end position="37"/>
    </location>
</feature>
<accession>A0A9P9WDX4</accession>
<gene>
    <name evidence="2" type="ORF">JX265_010751</name>
</gene>
<dbReference type="Gene3D" id="3.80.10.10">
    <property type="entry name" value="Ribonuclease Inhibitor"/>
    <property type="match status" value="1"/>
</dbReference>
<name>A0A9P9WDX4_9PEZI</name>
<dbReference type="PANTHER" id="PTHR12904">
    <property type="match status" value="1"/>
</dbReference>
<comment type="caution">
    <text evidence="2">The sequence shown here is derived from an EMBL/GenBank/DDBJ whole genome shotgun (WGS) entry which is preliminary data.</text>
</comment>
<protein>
    <recommendedName>
        <fullName evidence="4">Leucine Rich Repeat domain protein</fullName>
    </recommendedName>
</protein>
<evidence type="ECO:0008006" key="4">
    <source>
        <dbReference type="Google" id="ProtNLM"/>
    </source>
</evidence>
<reference evidence="2" key="1">
    <citation type="submission" date="2021-03" db="EMBL/GenBank/DDBJ databases">
        <title>Revisited historic fungal species revealed as producer of novel bioactive compounds through whole genome sequencing and comparative genomics.</title>
        <authorList>
            <person name="Vignolle G.A."/>
            <person name="Hochenegger N."/>
            <person name="Mach R.L."/>
            <person name="Mach-Aigner A.R."/>
            <person name="Javad Rahimi M."/>
            <person name="Salim K.A."/>
            <person name="Chan C.M."/>
            <person name="Lim L.B.L."/>
            <person name="Cai F."/>
            <person name="Druzhinina I.S."/>
            <person name="U'Ren J.M."/>
            <person name="Derntl C."/>
        </authorList>
    </citation>
    <scope>NUCLEOTIDE SEQUENCE</scope>
    <source>
        <strain evidence="2">TUCIM 5799</strain>
    </source>
</reference>
<feature type="region of interest" description="Disordered" evidence="1">
    <location>
        <begin position="153"/>
        <end position="174"/>
    </location>
</feature>
<dbReference type="PANTHER" id="PTHR12904:SF23">
    <property type="entry name" value="PROTEIN ZER-1 HOMOLOG"/>
    <property type="match status" value="1"/>
</dbReference>
<evidence type="ECO:0000313" key="2">
    <source>
        <dbReference type="EMBL" id="KAI1858658.1"/>
    </source>
</evidence>
<dbReference type="AlphaFoldDB" id="A0A9P9WDX4"/>
<dbReference type="Proteomes" id="UP000829685">
    <property type="component" value="Unassembled WGS sequence"/>
</dbReference>
<dbReference type="EMBL" id="JAFIMR010000036">
    <property type="protein sequence ID" value="KAI1858658.1"/>
    <property type="molecule type" value="Genomic_DNA"/>
</dbReference>
<keyword evidence="3" id="KW-1185">Reference proteome</keyword>
<proteinExistence type="predicted"/>
<feature type="region of interest" description="Disordered" evidence="1">
    <location>
        <begin position="1"/>
        <end position="109"/>
    </location>
</feature>
<evidence type="ECO:0000256" key="1">
    <source>
        <dbReference type="SAM" id="MobiDB-lite"/>
    </source>
</evidence>
<evidence type="ECO:0000313" key="3">
    <source>
        <dbReference type="Proteomes" id="UP000829685"/>
    </source>
</evidence>
<dbReference type="SUPFAM" id="SSF52047">
    <property type="entry name" value="RNI-like"/>
    <property type="match status" value="1"/>
</dbReference>
<feature type="compositionally biased region" description="Polar residues" evidence="1">
    <location>
        <begin position="44"/>
        <end position="76"/>
    </location>
</feature>
<dbReference type="OrthoDB" id="9994419at2759"/>
<dbReference type="InterPro" id="IPR032675">
    <property type="entry name" value="LRR_dom_sf"/>
</dbReference>
<sequence length="643" mass="72095">MVTTPVFSGFGKPEPTFSKEFKSSPTPTTARMHQRQGSLREISPDQSGRSSFSSVRENDSDLAQTFTSTKVSSYSRLSDDEAVDDLPTPPPEMATMTTTQFRPPMTRPHSRLHGSWFPAVAADGFEGWKQIDVRGKTASRSFGDLQALKIVWSTPASPSKPKGPRRPPPGQAPIERLPLELLGPIIELLMLDIPPNGISARNVDLMSLLLTSRTLHTATLHALYRNITIPHSRIFRKFLNHLTLNQELGTIVRRLDFSHFNPTTLFSTASERATTQNLTPETLSQCLQLTPFLREFLAQEYIDDEIDEGVLQKLFFGMERLKALDFTGCSSPEFKNAMTAIVSREWPEMLSITRLSLHKCINLPTEVFTTILPRLCNLTHLDVAGTRITDEALQSIPHTARITHLNLAKCKGLTSENVIDFIKNHPAAKSLVCLSLASDARSHQLLDEDDLDQLLPALPSSLRSLSLKGSRMDASHIDALRPLTKHLEELALGRRLKIGDIERLFRPDENDDDMSMEIDWEPHTLKYLDISDYAATELDLGALLNSRSSIMEKYSAPLEVIEVIDDLYTRLSKSPTVQRSGWTVTEFGSRAWLVRVHSPDDGPRDSGLRSWKMGASFWGMRKIPMATQEVGGMYGSYMFKRKL</sequence>
<dbReference type="InterPro" id="IPR051341">
    <property type="entry name" value="Zyg-11_UBL_adapter"/>
</dbReference>